<evidence type="ECO:0000313" key="3">
    <source>
        <dbReference type="Proteomes" id="UP000265520"/>
    </source>
</evidence>
<evidence type="ECO:0000313" key="2">
    <source>
        <dbReference type="EMBL" id="MCI58886.1"/>
    </source>
</evidence>
<name>A0A392TFH4_9FABA</name>
<comment type="caution">
    <text evidence="2">The sequence shown here is derived from an EMBL/GenBank/DDBJ whole genome shotgun (WGS) entry which is preliminary data.</text>
</comment>
<sequence>MLLCQVPIVAPRSVDLSTTGTGKLSSTRVAPSTRTSGSMPV</sequence>
<accession>A0A392TFH4</accession>
<organism evidence="2 3">
    <name type="scientific">Trifolium medium</name>
    <dbReference type="NCBI Taxonomy" id="97028"/>
    <lineage>
        <taxon>Eukaryota</taxon>
        <taxon>Viridiplantae</taxon>
        <taxon>Streptophyta</taxon>
        <taxon>Embryophyta</taxon>
        <taxon>Tracheophyta</taxon>
        <taxon>Spermatophyta</taxon>
        <taxon>Magnoliopsida</taxon>
        <taxon>eudicotyledons</taxon>
        <taxon>Gunneridae</taxon>
        <taxon>Pentapetalae</taxon>
        <taxon>rosids</taxon>
        <taxon>fabids</taxon>
        <taxon>Fabales</taxon>
        <taxon>Fabaceae</taxon>
        <taxon>Papilionoideae</taxon>
        <taxon>50 kb inversion clade</taxon>
        <taxon>NPAAA clade</taxon>
        <taxon>Hologalegina</taxon>
        <taxon>IRL clade</taxon>
        <taxon>Trifolieae</taxon>
        <taxon>Trifolium</taxon>
    </lineage>
</organism>
<feature type="compositionally biased region" description="Low complexity" evidence="1">
    <location>
        <begin position="16"/>
        <end position="27"/>
    </location>
</feature>
<evidence type="ECO:0000256" key="1">
    <source>
        <dbReference type="SAM" id="MobiDB-lite"/>
    </source>
</evidence>
<keyword evidence="3" id="KW-1185">Reference proteome</keyword>
<feature type="region of interest" description="Disordered" evidence="1">
    <location>
        <begin position="15"/>
        <end position="41"/>
    </location>
</feature>
<dbReference type="EMBL" id="LXQA010553412">
    <property type="protein sequence ID" value="MCI58886.1"/>
    <property type="molecule type" value="Genomic_DNA"/>
</dbReference>
<dbReference type="Proteomes" id="UP000265520">
    <property type="component" value="Unassembled WGS sequence"/>
</dbReference>
<proteinExistence type="predicted"/>
<feature type="compositionally biased region" description="Polar residues" evidence="1">
    <location>
        <begin position="28"/>
        <end position="41"/>
    </location>
</feature>
<dbReference type="AlphaFoldDB" id="A0A392TFH4"/>
<reference evidence="2 3" key="1">
    <citation type="journal article" date="2018" name="Front. Plant Sci.">
        <title>Red Clover (Trifolium pratense) and Zigzag Clover (T. medium) - A Picture of Genomic Similarities and Differences.</title>
        <authorList>
            <person name="Dluhosova J."/>
            <person name="Istvanek J."/>
            <person name="Nedelnik J."/>
            <person name="Repkova J."/>
        </authorList>
    </citation>
    <scope>NUCLEOTIDE SEQUENCE [LARGE SCALE GENOMIC DNA]</scope>
    <source>
        <strain evidence="3">cv. 10/8</strain>
        <tissue evidence="2">Leaf</tissue>
    </source>
</reference>
<protein>
    <submittedName>
        <fullName evidence="2">Uncharacterized protein</fullName>
    </submittedName>
</protein>